<dbReference type="AlphaFoldDB" id="A0AA40FJR2"/>
<comment type="caution">
    <text evidence="1">The sequence shown here is derived from an EMBL/GenBank/DDBJ whole genome shotgun (WGS) entry which is preliminary data.</text>
</comment>
<dbReference type="EMBL" id="JAHYIQ010000033">
    <property type="protein sequence ID" value="KAK1120141.1"/>
    <property type="molecule type" value="Genomic_DNA"/>
</dbReference>
<name>A0AA40FJR2_9HYME</name>
<keyword evidence="2" id="KW-1185">Reference proteome</keyword>
<evidence type="ECO:0000313" key="2">
    <source>
        <dbReference type="Proteomes" id="UP001177670"/>
    </source>
</evidence>
<reference evidence="1" key="1">
    <citation type="submission" date="2021-10" db="EMBL/GenBank/DDBJ databases">
        <title>Melipona bicolor Genome sequencing and assembly.</title>
        <authorList>
            <person name="Araujo N.S."/>
            <person name="Arias M.C."/>
        </authorList>
    </citation>
    <scope>NUCLEOTIDE SEQUENCE</scope>
    <source>
        <strain evidence="1">USP_2M_L1-L4_2017</strain>
        <tissue evidence="1">Whole body</tissue>
    </source>
</reference>
<sequence>MIGRAIHDIEPVSKIGNNDELPVISPRASKIKVTMMDSPLDHVVQFECSEYPVAQASLSAAFQFSRSPQKCPRQSSESGFLSHLPSVISPASSASIALSLSFFTTRLRLSATIQFADSELMITVAGQLSTREYLSLRCFRGAHFARERTKRV</sequence>
<evidence type="ECO:0000313" key="1">
    <source>
        <dbReference type="EMBL" id="KAK1120141.1"/>
    </source>
</evidence>
<gene>
    <name evidence="1" type="ORF">K0M31_012865</name>
</gene>
<dbReference type="Proteomes" id="UP001177670">
    <property type="component" value="Unassembled WGS sequence"/>
</dbReference>
<proteinExistence type="predicted"/>
<organism evidence="1 2">
    <name type="scientific">Melipona bicolor</name>
    <dbReference type="NCBI Taxonomy" id="60889"/>
    <lineage>
        <taxon>Eukaryota</taxon>
        <taxon>Metazoa</taxon>
        <taxon>Ecdysozoa</taxon>
        <taxon>Arthropoda</taxon>
        <taxon>Hexapoda</taxon>
        <taxon>Insecta</taxon>
        <taxon>Pterygota</taxon>
        <taxon>Neoptera</taxon>
        <taxon>Endopterygota</taxon>
        <taxon>Hymenoptera</taxon>
        <taxon>Apocrita</taxon>
        <taxon>Aculeata</taxon>
        <taxon>Apoidea</taxon>
        <taxon>Anthophila</taxon>
        <taxon>Apidae</taxon>
        <taxon>Melipona</taxon>
    </lineage>
</organism>
<accession>A0AA40FJR2</accession>
<protein>
    <submittedName>
        <fullName evidence="1">Uncharacterized protein</fullName>
    </submittedName>
</protein>